<dbReference type="RefSeq" id="WP_007124687.1">
    <property type="nucleotide sequence ID" value="NZ_AZDK01000008.1"/>
</dbReference>
<feature type="transmembrane region" description="Helical" evidence="2">
    <location>
        <begin position="209"/>
        <end position="228"/>
    </location>
</feature>
<feature type="transmembrane region" description="Helical" evidence="2">
    <location>
        <begin position="12"/>
        <end position="33"/>
    </location>
</feature>
<evidence type="ECO:0000313" key="5">
    <source>
        <dbReference type="Proteomes" id="UP000003675"/>
    </source>
</evidence>
<feature type="transmembrane region" description="Helical" evidence="2">
    <location>
        <begin position="127"/>
        <end position="148"/>
    </location>
</feature>
<dbReference type="EMBL" id="ACLL01000026">
    <property type="protein sequence ID" value="EEW53696.1"/>
    <property type="molecule type" value="Genomic_DNA"/>
</dbReference>
<dbReference type="GO" id="GO:0080120">
    <property type="term" value="P:CAAX-box protein maturation"/>
    <property type="evidence" value="ECO:0007669"/>
    <property type="project" value="UniProtKB-ARBA"/>
</dbReference>
<dbReference type="HOGENOM" id="CLU_079560_3_1_9"/>
<feature type="transmembrane region" description="Helical" evidence="2">
    <location>
        <begin position="45"/>
        <end position="64"/>
    </location>
</feature>
<evidence type="ECO:0000256" key="2">
    <source>
        <dbReference type="SAM" id="Phobius"/>
    </source>
</evidence>
<dbReference type="PANTHER" id="PTHR36435">
    <property type="entry name" value="SLR1288 PROTEIN"/>
    <property type="match status" value="1"/>
</dbReference>
<dbReference type="STRING" id="525309.HMPREF0494_1130"/>
<proteinExistence type="inferred from homology"/>
<keyword evidence="2" id="KW-0472">Membrane</keyword>
<sequence>MQKIRTSRLGNWFYRVGIVAVFFLLIQVPPMAVVIANRYPANQELAITLAVIFVVLFLAIIAGARRVYRRCNQLPVTKGINWRLVVGGYAALLVGMMIFGWLNQWLFHQTSTANNEIIRQLLNHNRIITVVFVISSFTLTPIAEELIFRGILTNLFFRRNALWSKMVLSGLVFSAAHTSTTIVSFLLYCFMGMVLTYVYRQSGNLKNSILVHGINNLLAMLMMVMSLAGN</sequence>
<dbReference type="PANTHER" id="PTHR36435:SF1">
    <property type="entry name" value="CAAX AMINO TERMINAL PROTEASE FAMILY PROTEIN"/>
    <property type="match status" value="1"/>
</dbReference>
<dbReference type="AlphaFoldDB" id="C8P736"/>
<dbReference type="Proteomes" id="UP000003675">
    <property type="component" value="Unassembled WGS sequence"/>
</dbReference>
<dbReference type="InterPro" id="IPR003675">
    <property type="entry name" value="Rce1/LyrA-like_dom"/>
</dbReference>
<keyword evidence="4" id="KW-0378">Hydrolase</keyword>
<comment type="similarity">
    <text evidence="1">Belongs to the UPF0177 family.</text>
</comment>
<comment type="caution">
    <text evidence="4">The sequence shown here is derived from an EMBL/GenBank/DDBJ whole genome shotgun (WGS) entry which is preliminary data.</text>
</comment>
<feature type="transmembrane region" description="Helical" evidence="2">
    <location>
        <begin position="84"/>
        <end position="107"/>
    </location>
</feature>
<protein>
    <submittedName>
        <fullName evidence="4">CAAX amino terminal protease family protein</fullName>
    </submittedName>
</protein>
<gene>
    <name evidence="4" type="ORF">HMPREF0494_1130</name>
</gene>
<organism evidence="4 5">
    <name type="scientific">Limosilactobacillus antri DSM 16041</name>
    <dbReference type="NCBI Taxonomy" id="525309"/>
    <lineage>
        <taxon>Bacteria</taxon>
        <taxon>Bacillati</taxon>
        <taxon>Bacillota</taxon>
        <taxon>Bacilli</taxon>
        <taxon>Lactobacillales</taxon>
        <taxon>Lactobacillaceae</taxon>
        <taxon>Limosilactobacillus</taxon>
    </lineage>
</organism>
<dbReference type="InterPro" id="IPR052710">
    <property type="entry name" value="CAAX_protease"/>
</dbReference>
<feature type="domain" description="CAAX prenyl protease 2/Lysostaphin resistance protein A-like" evidence="3">
    <location>
        <begin position="129"/>
        <end position="218"/>
    </location>
</feature>
<dbReference type="Pfam" id="PF02517">
    <property type="entry name" value="Rce1-like"/>
    <property type="match status" value="1"/>
</dbReference>
<keyword evidence="2" id="KW-0812">Transmembrane</keyword>
<evidence type="ECO:0000313" key="4">
    <source>
        <dbReference type="EMBL" id="EEW53696.1"/>
    </source>
</evidence>
<dbReference type="GO" id="GO:0006508">
    <property type="term" value="P:proteolysis"/>
    <property type="evidence" value="ECO:0007669"/>
    <property type="project" value="UniProtKB-KW"/>
</dbReference>
<evidence type="ECO:0000256" key="1">
    <source>
        <dbReference type="ARBA" id="ARBA00009067"/>
    </source>
</evidence>
<keyword evidence="2" id="KW-1133">Transmembrane helix</keyword>
<dbReference type="eggNOG" id="COG1266">
    <property type="taxonomic scope" value="Bacteria"/>
</dbReference>
<accession>C8P736</accession>
<reference evidence="4 5" key="1">
    <citation type="submission" date="2009-09" db="EMBL/GenBank/DDBJ databases">
        <authorList>
            <person name="Qin X."/>
            <person name="Bachman B."/>
            <person name="Battles P."/>
            <person name="Bell A."/>
            <person name="Bess C."/>
            <person name="Bickham C."/>
            <person name="Chaboub L."/>
            <person name="Chen D."/>
            <person name="Coyle M."/>
            <person name="Deiros D.R."/>
            <person name="Dinh H."/>
            <person name="Forbes L."/>
            <person name="Fowler G."/>
            <person name="Francisco L."/>
            <person name="Fu Q."/>
            <person name="Gubbala S."/>
            <person name="Hale W."/>
            <person name="Han Y."/>
            <person name="Hemphill L."/>
            <person name="Highlander S.K."/>
            <person name="Hirani K."/>
            <person name="Hogues M."/>
            <person name="Jackson L."/>
            <person name="Jakkamsetti A."/>
            <person name="Javaid M."/>
            <person name="Jiang H."/>
            <person name="Korchina V."/>
            <person name="Kovar C."/>
            <person name="Lara F."/>
            <person name="Lee S."/>
            <person name="Mata R."/>
            <person name="Mathew T."/>
            <person name="Moen C."/>
            <person name="Morales K."/>
            <person name="Munidasa M."/>
            <person name="Nazareth L."/>
            <person name="Ngo R."/>
            <person name="Nguyen L."/>
            <person name="Okwuonu G."/>
            <person name="Ongeri F."/>
            <person name="Patil S."/>
            <person name="Petrosino J."/>
            <person name="Pham C."/>
            <person name="Pham P."/>
            <person name="Pu L.-L."/>
            <person name="Puazo M."/>
            <person name="Raj R."/>
            <person name="Reid J."/>
            <person name="Rouhana J."/>
            <person name="Saada N."/>
            <person name="Shang Y."/>
            <person name="Simmons D."/>
            <person name="Thornton R."/>
            <person name="Warren J."/>
            <person name="Weissenberger G."/>
            <person name="Zhang J."/>
            <person name="Zhang L."/>
            <person name="Zhou C."/>
            <person name="Zhu D."/>
            <person name="Muzny D."/>
            <person name="Worley K."/>
            <person name="Gibbs R."/>
        </authorList>
    </citation>
    <scope>NUCLEOTIDE SEQUENCE [LARGE SCALE GENOMIC DNA]</scope>
    <source>
        <strain evidence="4 5">DSM 16041</strain>
    </source>
</reference>
<evidence type="ECO:0000259" key="3">
    <source>
        <dbReference type="Pfam" id="PF02517"/>
    </source>
</evidence>
<dbReference type="GO" id="GO:0004175">
    <property type="term" value="F:endopeptidase activity"/>
    <property type="evidence" value="ECO:0007669"/>
    <property type="project" value="UniProtKB-ARBA"/>
</dbReference>
<keyword evidence="4" id="KW-0645">Protease</keyword>
<feature type="transmembrane region" description="Helical" evidence="2">
    <location>
        <begin position="168"/>
        <end position="197"/>
    </location>
</feature>
<name>C8P736_9LACO</name>